<dbReference type="Pfam" id="PF14226">
    <property type="entry name" value="DIOX_N"/>
    <property type="match status" value="1"/>
</dbReference>
<sequence>MTTAHIPVVDFGSQFQDNKEQLGITLVDIFRTVGFVYLKNHGVPEETIQGAFGSSQKFFELGTDTKKKYGRPPGTDVNSGYVPVGMERLNAFLENEHKTVEIREAYNYLPFDKTKLPSEVPQFDETLSTLFVESTRLARDIFECIALGLCLEKQDIFVSSHQLIGQRGNPTTLRTLSYPPIDPSAEDAAQLTRCGTHSDYGTITLLYQDEIGGLEVENRDDVFLPALPMPGTILVNVGDLLQRWTSDLLRSTRHRVTCNNMQAIKKTRQSLAFFVHPDDNFTVKCLDGSDKYPPVSAGEYLQDRFKLTY</sequence>
<dbReference type="OrthoDB" id="288590at2759"/>
<dbReference type="PRINTS" id="PR00682">
    <property type="entry name" value="IPNSYNTHASE"/>
</dbReference>
<dbReference type="GO" id="GO:0046872">
    <property type="term" value="F:metal ion binding"/>
    <property type="evidence" value="ECO:0007669"/>
    <property type="project" value="UniProtKB-KW"/>
</dbReference>
<feature type="domain" description="Fe2OG dioxygenase" evidence="2">
    <location>
        <begin position="169"/>
        <end position="277"/>
    </location>
</feature>
<dbReference type="InterPro" id="IPR026992">
    <property type="entry name" value="DIOX_N"/>
</dbReference>
<accession>A0A1W0WUR9</accession>
<dbReference type="Pfam" id="PF03171">
    <property type="entry name" value="2OG-FeII_Oxy"/>
    <property type="match status" value="1"/>
</dbReference>
<comment type="caution">
    <text evidence="3">The sequence shown here is derived from an EMBL/GenBank/DDBJ whole genome shotgun (WGS) entry which is preliminary data.</text>
</comment>
<dbReference type="EMBL" id="MTYJ01000044">
    <property type="protein sequence ID" value="OQV18944.1"/>
    <property type="molecule type" value="Genomic_DNA"/>
</dbReference>
<evidence type="ECO:0000313" key="3">
    <source>
        <dbReference type="EMBL" id="OQV18944.1"/>
    </source>
</evidence>
<proteinExistence type="inferred from homology"/>
<evidence type="ECO:0000259" key="2">
    <source>
        <dbReference type="PROSITE" id="PS51471"/>
    </source>
</evidence>
<dbReference type="InterPro" id="IPR027443">
    <property type="entry name" value="IPNS-like_sf"/>
</dbReference>
<name>A0A1W0WUR9_HYPEX</name>
<keyword evidence="1" id="KW-0408">Iron</keyword>
<reference evidence="4" key="1">
    <citation type="submission" date="2017-01" db="EMBL/GenBank/DDBJ databases">
        <title>Comparative genomics of anhydrobiosis in the tardigrade Hypsibius dujardini.</title>
        <authorList>
            <person name="Yoshida Y."/>
            <person name="Koutsovoulos G."/>
            <person name="Laetsch D."/>
            <person name="Stevens L."/>
            <person name="Kumar S."/>
            <person name="Horikawa D."/>
            <person name="Ishino K."/>
            <person name="Komine S."/>
            <person name="Tomita M."/>
            <person name="Blaxter M."/>
            <person name="Arakawa K."/>
        </authorList>
    </citation>
    <scope>NUCLEOTIDE SEQUENCE [LARGE SCALE GENOMIC DNA]</scope>
    <source>
        <strain evidence="4">Z151</strain>
    </source>
</reference>
<keyword evidence="1" id="KW-0479">Metal-binding</keyword>
<dbReference type="InterPro" id="IPR005123">
    <property type="entry name" value="Oxoglu/Fe-dep_dioxygenase_dom"/>
</dbReference>
<keyword evidence="4" id="KW-1185">Reference proteome</keyword>
<evidence type="ECO:0000313" key="4">
    <source>
        <dbReference type="Proteomes" id="UP000192578"/>
    </source>
</evidence>
<comment type="similarity">
    <text evidence="1">Belongs to the iron/ascorbate-dependent oxidoreductase family.</text>
</comment>
<evidence type="ECO:0000256" key="1">
    <source>
        <dbReference type="RuleBase" id="RU003682"/>
    </source>
</evidence>
<gene>
    <name evidence="3" type="ORF">BV898_07003</name>
</gene>
<keyword evidence="1" id="KW-0560">Oxidoreductase</keyword>
<dbReference type="GO" id="GO:0016491">
    <property type="term" value="F:oxidoreductase activity"/>
    <property type="evidence" value="ECO:0007669"/>
    <property type="project" value="UniProtKB-KW"/>
</dbReference>
<dbReference type="Proteomes" id="UP000192578">
    <property type="component" value="Unassembled WGS sequence"/>
</dbReference>
<dbReference type="PANTHER" id="PTHR47990">
    <property type="entry name" value="2-OXOGLUTARATE (2OG) AND FE(II)-DEPENDENT OXYGENASE SUPERFAMILY PROTEIN-RELATED"/>
    <property type="match status" value="1"/>
</dbReference>
<dbReference type="InterPro" id="IPR050231">
    <property type="entry name" value="Iron_ascorbate_oxido_reductase"/>
</dbReference>
<protein>
    <recommendedName>
        <fullName evidence="2">Fe2OG dioxygenase domain-containing protein</fullName>
    </recommendedName>
</protein>
<dbReference type="AlphaFoldDB" id="A0A1W0WUR9"/>
<dbReference type="SUPFAM" id="SSF51197">
    <property type="entry name" value="Clavaminate synthase-like"/>
    <property type="match status" value="1"/>
</dbReference>
<dbReference type="FunFam" id="2.60.120.330:FF:000038">
    <property type="entry name" value="Si:dkey-10o6.2"/>
    <property type="match status" value="1"/>
</dbReference>
<organism evidence="3 4">
    <name type="scientific">Hypsibius exemplaris</name>
    <name type="common">Freshwater tardigrade</name>
    <dbReference type="NCBI Taxonomy" id="2072580"/>
    <lineage>
        <taxon>Eukaryota</taxon>
        <taxon>Metazoa</taxon>
        <taxon>Ecdysozoa</taxon>
        <taxon>Tardigrada</taxon>
        <taxon>Eutardigrada</taxon>
        <taxon>Parachela</taxon>
        <taxon>Hypsibioidea</taxon>
        <taxon>Hypsibiidae</taxon>
        <taxon>Hypsibius</taxon>
    </lineage>
</organism>
<dbReference type="PROSITE" id="PS51471">
    <property type="entry name" value="FE2OG_OXY"/>
    <property type="match status" value="1"/>
</dbReference>
<dbReference type="InterPro" id="IPR044861">
    <property type="entry name" value="IPNS-like_FE2OG_OXY"/>
</dbReference>
<dbReference type="Gene3D" id="2.60.120.330">
    <property type="entry name" value="B-lactam Antibiotic, Isopenicillin N Synthase, Chain"/>
    <property type="match status" value="1"/>
</dbReference>